<dbReference type="PANTHER" id="PTHR43761:SF1">
    <property type="entry name" value="D-ISOMER SPECIFIC 2-HYDROXYACID DEHYDROGENASE CATALYTIC DOMAIN-CONTAINING PROTEIN-RELATED"/>
    <property type="match status" value="1"/>
</dbReference>
<evidence type="ECO:0000256" key="2">
    <source>
        <dbReference type="ARBA" id="ARBA00023002"/>
    </source>
</evidence>
<dbReference type="GO" id="GO:0051287">
    <property type="term" value="F:NAD binding"/>
    <property type="evidence" value="ECO:0007669"/>
    <property type="project" value="InterPro"/>
</dbReference>
<dbReference type="Gene3D" id="3.40.50.720">
    <property type="entry name" value="NAD(P)-binding Rossmann-like Domain"/>
    <property type="match status" value="2"/>
</dbReference>
<feature type="domain" description="D-isomer specific 2-hydroxyacid dehydrogenase NAD-binding" evidence="4">
    <location>
        <begin position="111"/>
        <end position="228"/>
    </location>
</feature>
<sequence length="231" mass="26169">MKIWKNTSTLKGYDDGLIFTEDKDQADIALLGSKPIILDEFQNLKGIFRAGIGRDNVPEEMATKMGILVKFPSRETIDIIFNETAAFTCSLIFRMHYSNLGTIEPWLKNDRIQLKDKSLLVIGTGNIGRRVVDYMRPFMHVITFDILENDISDLPTLISIADCITLHIPKTDENNAFMDKDKLAMMKNDAVLINTARGTIVDEDALFAEISSNRLQAAFDVFWQEPYNGKL</sequence>
<dbReference type="InterPro" id="IPR050418">
    <property type="entry name" value="D-iso_2-hydroxyacid_DH_PdxB"/>
</dbReference>
<name>A0A382U943_9ZZZZ</name>
<evidence type="ECO:0000256" key="3">
    <source>
        <dbReference type="ARBA" id="ARBA00023027"/>
    </source>
</evidence>
<dbReference type="PROSITE" id="PS00671">
    <property type="entry name" value="D_2_HYDROXYACID_DH_3"/>
    <property type="match status" value="1"/>
</dbReference>
<evidence type="ECO:0000313" key="5">
    <source>
        <dbReference type="EMBL" id="SVD30810.1"/>
    </source>
</evidence>
<feature type="non-terminal residue" evidence="5">
    <location>
        <position position="231"/>
    </location>
</feature>
<dbReference type="InterPro" id="IPR036291">
    <property type="entry name" value="NAD(P)-bd_dom_sf"/>
</dbReference>
<reference evidence="5" key="1">
    <citation type="submission" date="2018-05" db="EMBL/GenBank/DDBJ databases">
        <authorList>
            <person name="Lanie J.A."/>
            <person name="Ng W.-L."/>
            <person name="Kazmierczak K.M."/>
            <person name="Andrzejewski T.M."/>
            <person name="Davidsen T.M."/>
            <person name="Wayne K.J."/>
            <person name="Tettelin H."/>
            <person name="Glass J.I."/>
            <person name="Rusch D."/>
            <person name="Podicherti R."/>
            <person name="Tsui H.-C.T."/>
            <person name="Winkler M.E."/>
        </authorList>
    </citation>
    <scope>NUCLEOTIDE SEQUENCE</scope>
</reference>
<accession>A0A382U943</accession>
<gene>
    <name evidence="5" type="ORF">METZ01_LOCUS383664</name>
</gene>
<dbReference type="SUPFAM" id="SSF51735">
    <property type="entry name" value="NAD(P)-binding Rossmann-fold domains"/>
    <property type="match status" value="1"/>
</dbReference>
<keyword evidence="3" id="KW-0520">NAD</keyword>
<dbReference type="InterPro" id="IPR029753">
    <property type="entry name" value="D-isomer_DH_CS"/>
</dbReference>
<organism evidence="5">
    <name type="scientific">marine metagenome</name>
    <dbReference type="NCBI Taxonomy" id="408172"/>
    <lineage>
        <taxon>unclassified sequences</taxon>
        <taxon>metagenomes</taxon>
        <taxon>ecological metagenomes</taxon>
    </lineage>
</organism>
<dbReference type="EMBL" id="UINC01142464">
    <property type="protein sequence ID" value="SVD30810.1"/>
    <property type="molecule type" value="Genomic_DNA"/>
</dbReference>
<dbReference type="Pfam" id="PF02826">
    <property type="entry name" value="2-Hacid_dh_C"/>
    <property type="match status" value="1"/>
</dbReference>
<keyword evidence="2" id="KW-0560">Oxidoreductase</keyword>
<protein>
    <recommendedName>
        <fullName evidence="4">D-isomer specific 2-hydroxyacid dehydrogenase NAD-binding domain-containing protein</fullName>
    </recommendedName>
</protein>
<dbReference type="GO" id="GO:0016491">
    <property type="term" value="F:oxidoreductase activity"/>
    <property type="evidence" value="ECO:0007669"/>
    <property type="project" value="UniProtKB-KW"/>
</dbReference>
<evidence type="ECO:0000256" key="1">
    <source>
        <dbReference type="ARBA" id="ARBA00005854"/>
    </source>
</evidence>
<comment type="similarity">
    <text evidence="1">Belongs to the D-isomer specific 2-hydroxyacid dehydrogenase family.</text>
</comment>
<proteinExistence type="inferred from homology"/>
<evidence type="ECO:0000259" key="4">
    <source>
        <dbReference type="Pfam" id="PF02826"/>
    </source>
</evidence>
<dbReference type="AlphaFoldDB" id="A0A382U943"/>
<dbReference type="SUPFAM" id="SSF52283">
    <property type="entry name" value="Formate/glycerate dehydrogenase catalytic domain-like"/>
    <property type="match status" value="1"/>
</dbReference>
<dbReference type="InterPro" id="IPR006140">
    <property type="entry name" value="D-isomer_DH_NAD-bd"/>
</dbReference>
<dbReference type="PANTHER" id="PTHR43761">
    <property type="entry name" value="D-ISOMER SPECIFIC 2-HYDROXYACID DEHYDROGENASE FAMILY PROTEIN (AFU_ORTHOLOGUE AFUA_1G13630)"/>
    <property type="match status" value="1"/>
</dbReference>